<dbReference type="InterPro" id="IPR041627">
    <property type="entry name" value="AAA_lid_6"/>
</dbReference>
<comment type="caution">
    <text evidence="8">The sequence shown here is derived from an EMBL/GenBank/DDBJ whole genome shotgun (WGS) entry which is preliminary data.</text>
</comment>
<dbReference type="Pfam" id="PF13086">
    <property type="entry name" value="AAA_11"/>
    <property type="match status" value="1"/>
</dbReference>
<accession>A0A9X0DQG7</accession>
<evidence type="ECO:0000256" key="1">
    <source>
        <dbReference type="ARBA" id="ARBA00010378"/>
    </source>
</evidence>
<dbReference type="InterPro" id="IPR003959">
    <property type="entry name" value="ATPase_AAA_core"/>
</dbReference>
<keyword evidence="4" id="KW-0067">ATP-binding</keyword>
<evidence type="ECO:0000256" key="4">
    <source>
        <dbReference type="ARBA" id="ARBA00022840"/>
    </source>
</evidence>
<feature type="region of interest" description="Disordered" evidence="6">
    <location>
        <begin position="2159"/>
        <end position="2230"/>
    </location>
</feature>
<evidence type="ECO:0000313" key="9">
    <source>
        <dbReference type="Proteomes" id="UP001152300"/>
    </source>
</evidence>
<dbReference type="InterPro" id="IPR047187">
    <property type="entry name" value="SF1_C_Upf1"/>
</dbReference>
<protein>
    <recommendedName>
        <fullName evidence="7">AAA+ ATPase domain-containing protein</fullName>
    </recommendedName>
</protein>
<dbReference type="OrthoDB" id="2423195at2759"/>
<keyword evidence="2" id="KW-0547">Nucleotide-binding</keyword>
<evidence type="ECO:0000259" key="7">
    <source>
        <dbReference type="SMART" id="SM00382"/>
    </source>
</evidence>
<dbReference type="CDD" id="cd06008">
    <property type="entry name" value="NF-X1-zinc-finger"/>
    <property type="match status" value="1"/>
</dbReference>
<dbReference type="InterPro" id="IPR050773">
    <property type="entry name" value="CbxX/CfxQ_RuBisCO_ESX"/>
</dbReference>
<keyword evidence="5" id="KW-0175">Coiled coil</keyword>
<dbReference type="FunFam" id="1.10.8.60:FF:000160">
    <property type="entry name" value="WGS project CABT00000000 data, contig 2.55"/>
    <property type="match status" value="1"/>
</dbReference>
<feature type="domain" description="AAA+ ATPase" evidence="7">
    <location>
        <begin position="483"/>
        <end position="760"/>
    </location>
</feature>
<dbReference type="PANTHER" id="PTHR43392:SF2">
    <property type="entry name" value="AAA-TYPE ATPASE FAMILY PROTEIN _ ANKYRIN REPEAT FAMILY PROTEIN"/>
    <property type="match status" value="1"/>
</dbReference>
<evidence type="ECO:0000256" key="6">
    <source>
        <dbReference type="SAM" id="MobiDB-lite"/>
    </source>
</evidence>
<feature type="domain" description="AAA+ ATPase" evidence="7">
    <location>
        <begin position="1626"/>
        <end position="1747"/>
    </location>
</feature>
<feature type="compositionally biased region" description="Basic and acidic residues" evidence="6">
    <location>
        <begin position="2182"/>
        <end position="2207"/>
    </location>
</feature>
<feature type="compositionally biased region" description="Basic and acidic residues" evidence="6">
    <location>
        <begin position="2220"/>
        <end position="2230"/>
    </location>
</feature>
<dbReference type="InterPro" id="IPR000641">
    <property type="entry name" value="CbxX/CfxQ"/>
</dbReference>
<gene>
    <name evidence="8" type="ORF">OCU04_002233</name>
</gene>
<keyword evidence="3" id="KW-0347">Helicase</keyword>
<reference evidence="8" key="1">
    <citation type="submission" date="2022-11" db="EMBL/GenBank/DDBJ databases">
        <title>Genome Resource of Sclerotinia nivalis Strain SnTB1, a Plant Pathogen Isolated from American Ginseng.</title>
        <authorList>
            <person name="Fan S."/>
        </authorList>
    </citation>
    <scope>NUCLEOTIDE SEQUENCE</scope>
    <source>
        <strain evidence="8">SnTB1</strain>
    </source>
</reference>
<dbReference type="InterPro" id="IPR041679">
    <property type="entry name" value="DNA2/NAM7-like_C"/>
</dbReference>
<dbReference type="SMART" id="SM00382">
    <property type="entry name" value="AAA"/>
    <property type="match status" value="4"/>
</dbReference>
<dbReference type="FunFam" id="3.40.50.300:FF:000216">
    <property type="entry name" value="Type VII secretion ATPase EccA"/>
    <property type="match status" value="3"/>
</dbReference>
<dbReference type="PANTHER" id="PTHR43392">
    <property type="entry name" value="AAA-TYPE ATPASE FAMILY PROTEIN / ANKYRIN REPEAT FAMILY PROTEIN"/>
    <property type="match status" value="1"/>
</dbReference>
<feature type="domain" description="AAA+ ATPase" evidence="7">
    <location>
        <begin position="1908"/>
        <end position="2045"/>
    </location>
</feature>
<dbReference type="FunFam" id="3.40.50.300:FF:001660">
    <property type="entry name" value="NF-X1 finger and helicase protein, putative"/>
    <property type="match status" value="1"/>
</dbReference>
<name>A0A9X0DQG7_9HELO</name>
<dbReference type="InterPro" id="IPR027417">
    <property type="entry name" value="P-loop_NTPase"/>
</dbReference>
<dbReference type="PRINTS" id="PR00819">
    <property type="entry name" value="CBXCFQXSUPER"/>
</dbReference>
<evidence type="ECO:0000256" key="2">
    <source>
        <dbReference type="ARBA" id="ARBA00022741"/>
    </source>
</evidence>
<organism evidence="8 9">
    <name type="scientific">Sclerotinia nivalis</name>
    <dbReference type="NCBI Taxonomy" id="352851"/>
    <lineage>
        <taxon>Eukaryota</taxon>
        <taxon>Fungi</taxon>
        <taxon>Dikarya</taxon>
        <taxon>Ascomycota</taxon>
        <taxon>Pezizomycotina</taxon>
        <taxon>Leotiomycetes</taxon>
        <taxon>Helotiales</taxon>
        <taxon>Sclerotiniaceae</taxon>
        <taxon>Sclerotinia</taxon>
    </lineage>
</organism>
<feature type="region of interest" description="Disordered" evidence="6">
    <location>
        <begin position="1256"/>
        <end position="1283"/>
    </location>
</feature>
<keyword evidence="3" id="KW-0378">Hydrolase</keyword>
<dbReference type="InterPro" id="IPR003593">
    <property type="entry name" value="AAA+_ATPase"/>
</dbReference>
<dbReference type="CDD" id="cd17936">
    <property type="entry name" value="EEXXEc_NFX1"/>
    <property type="match status" value="1"/>
</dbReference>
<dbReference type="GO" id="GO:0005524">
    <property type="term" value="F:ATP binding"/>
    <property type="evidence" value="ECO:0007669"/>
    <property type="project" value="UniProtKB-KW"/>
</dbReference>
<evidence type="ECO:0000256" key="5">
    <source>
        <dbReference type="SAM" id="Coils"/>
    </source>
</evidence>
<feature type="domain" description="AAA+ ATPase" evidence="7">
    <location>
        <begin position="1347"/>
        <end position="1483"/>
    </location>
</feature>
<dbReference type="Proteomes" id="UP001152300">
    <property type="component" value="Unassembled WGS sequence"/>
</dbReference>
<evidence type="ECO:0000313" key="8">
    <source>
        <dbReference type="EMBL" id="KAJ8071929.1"/>
    </source>
</evidence>
<dbReference type="GO" id="GO:0004386">
    <property type="term" value="F:helicase activity"/>
    <property type="evidence" value="ECO:0007669"/>
    <property type="project" value="InterPro"/>
</dbReference>
<sequence>MASLIEDPRTARLDRFFHDVIKGRRTLSSVREGKTFIEAICSQKDPASMAYNLLSSQAGLDAIQTSMRFDTTPSFLNESSVLLLRYLQSPSLKIINSGLSLSELITAIAEPPFFWDGLVRAFKTGQLNEDASYAFAWLLLELINRPGKPSTIYVLVAKSPGILDAILNSSNGDCRNLGQRIKHTLSLDPSDLDKNREFGPGGRHNNDHANHRDISIMPTADELLSKERPFLRTPDTYLQDIDPTRLGIHIDNQFRLLREDMLGEIRDEVQKLQGLRPGHHRGLTFDNIRLESIFIDGDKFRVPWGLMFQCQDELPSLKKIDPKKHQKRVDYLKDNRTILRQGTIGCLFVDGEPVAFPSINRNEDELAKKPANIIVQFQDETTISTTLIKLKVAQKIKLVQMDTSIFGFEPFLRRLQDMNNIPLAENLLSWNEDDSNGGPPFQPLALKERIERSSGQDLSPLLLTAKSIVLDDSQIQSLLAILFQRISLIQGPPGTGKSFIGALGAKVLHNFTSEKVLVVCYTNHALDQFLEDLLDIGIPSSDMIRLGAKSTSRTQELMLSKQAPSKLNNSQWNQIRKLEDSLRQHEARLKGAFTRYHSTNVSKQQILDYLEFLPDDIPFFDTFMVPESTTDGMTEVGKKGKAVSKFYLLDRWTRGMTNAGSFEHTKPKASETVWRIGPDQRAAMVSSWKSAIIKEMVEEIDKIGKQFNTEQAEKNEIIGQRDANIIKSKRIIGCTTTAAAKYSAAIQAASPGVLLVEEAGEILEAHIFTALGKNTQQLILIGDHKQLRPKCNTYGLKVEQGDGYNLDMSLFERLVLAGFPHITLTKQHRSRPEISSIIRHLTYPDLIDADSTRNRKDLLGFRDNVIFIDHTSPEYDVNVKEMRDNVESTSSKKNDFEANMILKCVKYLAQQGYGSDKLVVLTPYVAQLRLLLDKLAIENDPILNDLDKYDLIRAGLYVDTGAKPSKPSLRISTVDNYQGEESDIVLVSLTRSNSRHDIGFLSQPQRLNVLVSRARNAFIMIGNSDTFIHSRKGNLLWKSFFDLLSTAGHVYPGFPVKCENHPNRMATLSSPEDFEEHCPDGGCKEPCGVLLNCKVHHCPSSCHQVFDHSKMLCKVVLSQKCPEGHTIKWKCHENLPSKACPKCEKEKRDADKQAKKELEEQLRRDEIKQRHQKELEKLQKEFDKTHQEIQDARLRSEQDAVLAQKRKDLSVIKDRLNQVKLIRVPDASPAVTTNSPLIPTAPSAVSPTVAISASAVQNTASPHPDVTQAKSPKKNKESPKKLQIRVGQKISASKTEWQRQKDQENAINPAIDKIMEMIGLESVKSQVLRIKAKVDTSKRQGTDLGKERLGLILLGNPGTGKTTVARLYAKILTTLQVLPGDEFVETTGSHLAHGGVNDVKKHLAMLDKGQGGVYFIDEAYQLTEGHNVGGKTILDYLLTEIENLVGKVVFVFAGYRKQMEKFFEHNPGLQSRLPYTLHFEDYTDAELLEMLQYQIYKFYPSLMKIEDGQDGLYMQIAVQRLGRGRGREGFGNARALENMFVRIRERQADRLTKERRDGLGPDDNLITKEDLIGPDPSQAILKCNAWDELQSLTGLKSVKDSVKFMIEIIKTNYERELQQKPIITVSLNRVFLGSPGTGKTTVAKLYGRILSDLGILSNGEVVIKNPADFIGSHIGQSEENTKNILANTLGKVLIIDEAYMLYPSSKGSHGGSGGSDIFRVAVIDTIVAEIQSVPGDDRCVLLLGYEDKMLEMFQNVNPGLTRRFPPADAFNFADFSDQELEDILEQKLSTYGLDATPNAVAVAIDLLARARNGLNFGNGGEVENLISKAKKNYQSRQSKLPVDQRSIDFLFEPEDFDPEFDRASSAEINLKELFKGIIGCDTIIAKLDGYVKVAKGMKKLGKDPRSQIPMNFIFKGPPGTGKTTTARKIGQVYYDLGFLSEVKVVECSASDLIGQFVGHTGPKTIKQLELGLGKVLFIDEAYRLGQGHFSQEAIDELVDSMTKPKFAGKMIIILAGYEKDMNTLLTKNEGLNSRFADEIIFPALSPKDCLLVLQNALEKENIFVDALKDMASHQPFLDLIAELSKLPAWGNARDMITLAKSMIRAFYQSATNTSVNNPNIHLSYHDAIACIQLMIESKRDRAQVQGQPRFQSSKHAPVMANFQQPPPPSPPSVNTSTSTNNKSDDKNDEQPPKPLFKDDALNDDIGRDPGVSDATWTQLQHDKKSAAEAARRYAEEMRKNQEELQALHDAEKKAREEAMREIQARHAVERQKQLRLREEARLRELKAKAERERVEKEQERLRLQEEQRRRKEAQAQAKLRTIGVCVMGYQWIKQTGGYRCAGGSHFVTDGQLGM</sequence>
<dbReference type="Pfam" id="PF00004">
    <property type="entry name" value="AAA"/>
    <property type="match status" value="3"/>
</dbReference>
<evidence type="ECO:0000256" key="3">
    <source>
        <dbReference type="ARBA" id="ARBA00022806"/>
    </source>
</evidence>
<dbReference type="Pfam" id="PF17866">
    <property type="entry name" value="AAA_lid_6"/>
    <property type="match status" value="2"/>
</dbReference>
<feature type="coiled-coil region" evidence="5">
    <location>
        <begin position="1148"/>
        <end position="1195"/>
    </location>
</feature>
<dbReference type="Pfam" id="PF13087">
    <property type="entry name" value="AAA_12"/>
    <property type="match status" value="1"/>
</dbReference>
<feature type="compositionally biased region" description="Low complexity" evidence="6">
    <location>
        <begin position="2172"/>
        <end position="2181"/>
    </location>
</feature>
<dbReference type="SUPFAM" id="SSF52540">
    <property type="entry name" value="P-loop containing nucleoside triphosphate hydrolases"/>
    <property type="match status" value="4"/>
</dbReference>
<keyword evidence="9" id="KW-1185">Reference proteome</keyword>
<dbReference type="EMBL" id="JAPEIS010000001">
    <property type="protein sequence ID" value="KAJ8071929.1"/>
    <property type="molecule type" value="Genomic_DNA"/>
</dbReference>
<dbReference type="GO" id="GO:0016887">
    <property type="term" value="F:ATP hydrolysis activity"/>
    <property type="evidence" value="ECO:0007669"/>
    <property type="project" value="InterPro"/>
</dbReference>
<proteinExistence type="inferred from homology"/>
<dbReference type="Gene3D" id="3.40.50.300">
    <property type="entry name" value="P-loop containing nucleotide triphosphate hydrolases"/>
    <property type="match status" value="6"/>
</dbReference>
<dbReference type="InterPro" id="IPR041677">
    <property type="entry name" value="DNA2/NAM7_AAA_11"/>
</dbReference>
<dbReference type="CDD" id="cd18808">
    <property type="entry name" value="SF1_C_Upf1"/>
    <property type="match status" value="1"/>
</dbReference>
<dbReference type="FunFam" id="1.10.8.60:FF:000159">
    <property type="entry name" value="p-loop containing nucleoside triphosphate hydrolase protein"/>
    <property type="match status" value="1"/>
</dbReference>
<dbReference type="CDD" id="cd22265">
    <property type="entry name" value="UDM1_RNF168"/>
    <property type="match status" value="1"/>
</dbReference>
<dbReference type="Gene3D" id="1.10.8.60">
    <property type="match status" value="2"/>
</dbReference>
<dbReference type="CDD" id="cd00009">
    <property type="entry name" value="AAA"/>
    <property type="match status" value="3"/>
</dbReference>
<comment type="similarity">
    <text evidence="1">Belongs to the CbxX/CfxQ family.</text>
</comment>